<dbReference type="AlphaFoldDB" id="A0A6C0HQR3"/>
<dbReference type="EMBL" id="MN740003">
    <property type="protein sequence ID" value="QHT82700.1"/>
    <property type="molecule type" value="Genomic_DNA"/>
</dbReference>
<evidence type="ECO:0000313" key="1">
    <source>
        <dbReference type="EMBL" id="QHT82700.1"/>
    </source>
</evidence>
<sequence length="625" mass="74281">MVKKKKLKDEFKSFRHNEKASFQTIKTTLKSVLLNRNEIQPEINNLVFEMNDLMIHSYQFIRLYVLYCYTKQLPLPEIDETFILYCIKALGVRDNRGKKGTDTELLEKLDKFYTTEYQPLLNHEKTNLKNTTFMLPYLATQIHTSLSNNAQEHFIQHFLRFINKTTIEITEDKATLFQFKKQVLELETETNEIFDEWKLTHLPHIFPSNVKKSIHYDVKVRPFSYLKGILYMNSILEKQESKLFQPLPLRNNIIPKHIILDTACLVSLFCPEKDKDGNKIKKGELLKNIKDNQRDIWNGFLNLNHKVFKNKHYQFHHQIQTDGISCCLLFIRKDLKDKKWGSKVPTLPEQDFYNIEDLSKEQLDELKSKNIVGCDPGKRSLVYMMDGNGNKLQYTAPQRKIESKAKCNQRILIEEKKKNKINECETELSFENSKSVNYNKFKSYLVEKDKLNKKVIDFYHRETWRKMKFRQYSYGKKSMDTFLNKIKETFGDNILIGYGNWSRSTQMKHFMPTMNKGLRKQIHKKYDTITINECNTSKKCCECYNNLEYYRHKNGEKQFRLLVCSNCVRPQVKQTVFRTRDANSSINIMNLTKWWIAKQERPLCFHITSFTSSNTQKEEEKVRPS</sequence>
<name>A0A6C0HQR3_9ZZZZ</name>
<organism evidence="1">
    <name type="scientific">viral metagenome</name>
    <dbReference type="NCBI Taxonomy" id="1070528"/>
    <lineage>
        <taxon>unclassified sequences</taxon>
        <taxon>metagenomes</taxon>
        <taxon>organismal metagenomes</taxon>
    </lineage>
</organism>
<evidence type="ECO:0008006" key="2">
    <source>
        <dbReference type="Google" id="ProtNLM"/>
    </source>
</evidence>
<accession>A0A6C0HQR3</accession>
<proteinExistence type="predicted"/>
<reference evidence="1" key="1">
    <citation type="journal article" date="2020" name="Nature">
        <title>Giant virus diversity and host interactions through global metagenomics.</title>
        <authorList>
            <person name="Schulz F."/>
            <person name="Roux S."/>
            <person name="Paez-Espino D."/>
            <person name="Jungbluth S."/>
            <person name="Walsh D.A."/>
            <person name="Denef V.J."/>
            <person name="McMahon K.D."/>
            <person name="Konstantinidis K.T."/>
            <person name="Eloe-Fadrosh E.A."/>
            <person name="Kyrpides N.C."/>
            <person name="Woyke T."/>
        </authorList>
    </citation>
    <scope>NUCLEOTIDE SEQUENCE</scope>
    <source>
        <strain evidence="1">GVMAG-M-3300023184-165</strain>
    </source>
</reference>
<protein>
    <recommendedName>
        <fullName evidence="2">Transposase</fullName>
    </recommendedName>
</protein>